<accession>A0A9X2AEA9</accession>
<keyword evidence="3" id="KW-1185">Reference proteome</keyword>
<dbReference type="SUPFAM" id="SSF55729">
    <property type="entry name" value="Acyl-CoA N-acyltransferases (Nat)"/>
    <property type="match status" value="1"/>
</dbReference>
<dbReference type="InterPro" id="IPR016181">
    <property type="entry name" value="Acyl_CoA_acyltransferase"/>
</dbReference>
<dbReference type="GO" id="GO:0016747">
    <property type="term" value="F:acyltransferase activity, transferring groups other than amino-acyl groups"/>
    <property type="evidence" value="ECO:0007669"/>
    <property type="project" value="InterPro"/>
</dbReference>
<name>A0A9X2AEA9_9BACL</name>
<dbReference type="EMBL" id="JALBUF010000013">
    <property type="protein sequence ID" value="MCI0184375.1"/>
    <property type="molecule type" value="Genomic_DNA"/>
</dbReference>
<dbReference type="Gene3D" id="3.40.630.30">
    <property type="match status" value="1"/>
</dbReference>
<dbReference type="CDD" id="cd04301">
    <property type="entry name" value="NAT_SF"/>
    <property type="match status" value="1"/>
</dbReference>
<reference evidence="2" key="1">
    <citation type="submission" date="2022-03" db="EMBL/GenBank/DDBJ databases">
        <title>Draft Genome Sequence of Firmicute Strain S0AB, a Heterotrophic Iron/Sulfur-Oxidizing Extreme Acidophile.</title>
        <authorList>
            <person name="Vergara E."/>
            <person name="Pakostova E."/>
            <person name="Johnson D.B."/>
            <person name="Holmes D.S."/>
        </authorList>
    </citation>
    <scope>NUCLEOTIDE SEQUENCE</scope>
    <source>
        <strain evidence="2">S0AB</strain>
    </source>
</reference>
<dbReference type="InterPro" id="IPR000182">
    <property type="entry name" value="GNAT_dom"/>
</dbReference>
<dbReference type="PROSITE" id="PS51186">
    <property type="entry name" value="GNAT"/>
    <property type="match status" value="1"/>
</dbReference>
<dbReference type="Proteomes" id="UP001139263">
    <property type="component" value="Unassembled WGS sequence"/>
</dbReference>
<evidence type="ECO:0000259" key="1">
    <source>
        <dbReference type="PROSITE" id="PS51186"/>
    </source>
</evidence>
<gene>
    <name evidence="2" type="ORF">MM817_02672</name>
</gene>
<dbReference type="Pfam" id="PF13508">
    <property type="entry name" value="Acetyltransf_7"/>
    <property type="match status" value="1"/>
</dbReference>
<feature type="domain" description="N-acetyltransferase" evidence="1">
    <location>
        <begin position="7"/>
        <end position="151"/>
    </location>
</feature>
<sequence>MADFLVTEVKDINVDDIHDLVLESEKEGFRFVRRLYDDYVSGENRFDRDGEALFVAHLMDQIVEICGLNQDPYSQISYMGRVRRLYVHPEFRKYGVGSQLVSNVILEAKRFYATLTLRTDNPVADQFYRTIGFSTVHVPDNATHWLSLNPVNE</sequence>
<proteinExistence type="predicted"/>
<evidence type="ECO:0000313" key="3">
    <source>
        <dbReference type="Proteomes" id="UP001139263"/>
    </source>
</evidence>
<evidence type="ECO:0000313" key="2">
    <source>
        <dbReference type="EMBL" id="MCI0184375.1"/>
    </source>
</evidence>
<dbReference type="AlphaFoldDB" id="A0A9X2AEA9"/>
<organism evidence="2 3">
    <name type="scientific">Sulfoacidibacillus ferrooxidans</name>
    <dbReference type="NCBI Taxonomy" id="2005001"/>
    <lineage>
        <taxon>Bacteria</taxon>
        <taxon>Bacillati</taxon>
        <taxon>Bacillota</taxon>
        <taxon>Bacilli</taxon>
        <taxon>Bacillales</taxon>
        <taxon>Alicyclobacillaceae</taxon>
        <taxon>Sulfoacidibacillus</taxon>
    </lineage>
</organism>
<dbReference type="RefSeq" id="WP_241716004.1">
    <property type="nucleotide sequence ID" value="NZ_JALBUF010000013.1"/>
</dbReference>
<comment type="caution">
    <text evidence="2">The sequence shown here is derived from an EMBL/GenBank/DDBJ whole genome shotgun (WGS) entry which is preliminary data.</text>
</comment>
<protein>
    <recommendedName>
        <fullName evidence="1">N-acetyltransferase domain-containing protein</fullName>
    </recommendedName>
</protein>